<name>A0A834TL00_9FABA</name>
<reference evidence="2" key="1">
    <citation type="submission" date="2020-09" db="EMBL/GenBank/DDBJ databases">
        <title>Genome-Enabled Discovery of Anthraquinone Biosynthesis in Senna tora.</title>
        <authorList>
            <person name="Kang S.-H."/>
            <person name="Pandey R.P."/>
            <person name="Lee C.-M."/>
            <person name="Sim J.-S."/>
            <person name="Jeong J.-T."/>
            <person name="Choi B.-S."/>
            <person name="Jung M."/>
            <person name="Ginzburg D."/>
            <person name="Zhao K."/>
            <person name="Won S.Y."/>
            <person name="Oh T.-J."/>
            <person name="Yu Y."/>
            <person name="Kim N.-H."/>
            <person name="Lee O.R."/>
            <person name="Lee T.-H."/>
            <person name="Bashyal P."/>
            <person name="Kim T.-S."/>
            <person name="Lee W.-H."/>
            <person name="Kawkins C."/>
            <person name="Kim C.-K."/>
            <person name="Kim J.S."/>
            <person name="Ahn B.O."/>
            <person name="Rhee S.Y."/>
            <person name="Sohng J.K."/>
        </authorList>
    </citation>
    <scope>NUCLEOTIDE SEQUENCE</scope>
    <source>
        <tissue evidence="2">Leaf</tissue>
    </source>
</reference>
<comment type="caution">
    <text evidence="2">The sequence shown here is derived from an EMBL/GenBank/DDBJ whole genome shotgun (WGS) entry which is preliminary data.</text>
</comment>
<evidence type="ECO:0000313" key="3">
    <source>
        <dbReference type="Proteomes" id="UP000634136"/>
    </source>
</evidence>
<feature type="region of interest" description="Disordered" evidence="1">
    <location>
        <begin position="1"/>
        <end position="29"/>
    </location>
</feature>
<evidence type="ECO:0000313" key="2">
    <source>
        <dbReference type="EMBL" id="KAF7823247.1"/>
    </source>
</evidence>
<protein>
    <submittedName>
        <fullName evidence="2">Uncharacterized protein</fullName>
    </submittedName>
</protein>
<gene>
    <name evidence="2" type="ORF">G2W53_021391</name>
</gene>
<dbReference type="Proteomes" id="UP000634136">
    <property type="component" value="Unassembled WGS sequence"/>
</dbReference>
<organism evidence="2 3">
    <name type="scientific">Senna tora</name>
    <dbReference type="NCBI Taxonomy" id="362788"/>
    <lineage>
        <taxon>Eukaryota</taxon>
        <taxon>Viridiplantae</taxon>
        <taxon>Streptophyta</taxon>
        <taxon>Embryophyta</taxon>
        <taxon>Tracheophyta</taxon>
        <taxon>Spermatophyta</taxon>
        <taxon>Magnoliopsida</taxon>
        <taxon>eudicotyledons</taxon>
        <taxon>Gunneridae</taxon>
        <taxon>Pentapetalae</taxon>
        <taxon>rosids</taxon>
        <taxon>fabids</taxon>
        <taxon>Fabales</taxon>
        <taxon>Fabaceae</taxon>
        <taxon>Caesalpinioideae</taxon>
        <taxon>Cassia clade</taxon>
        <taxon>Senna</taxon>
    </lineage>
</organism>
<keyword evidence="3" id="KW-1185">Reference proteome</keyword>
<dbReference type="AlphaFoldDB" id="A0A834TL00"/>
<sequence>MHRPKNRIRMISPHARTRRGSQTPPSLSDPLDLIGLHHRICLSDLIPPQALEVELASVLLRVPVGPAECRSASALEAREEDDGCDAAADDDGGARDWLRTNLAEEDCCSLSCKSR</sequence>
<evidence type="ECO:0000256" key="1">
    <source>
        <dbReference type="SAM" id="MobiDB-lite"/>
    </source>
</evidence>
<accession>A0A834TL00</accession>
<proteinExistence type="predicted"/>
<dbReference type="EMBL" id="JAAIUW010000007">
    <property type="protein sequence ID" value="KAF7823247.1"/>
    <property type="molecule type" value="Genomic_DNA"/>
</dbReference>